<keyword evidence="4" id="KW-1185">Reference proteome</keyword>
<dbReference type="Gene3D" id="3.40.30.10">
    <property type="entry name" value="Glutaredoxin"/>
    <property type="match status" value="1"/>
</dbReference>
<dbReference type="SUPFAM" id="SSF52833">
    <property type="entry name" value="Thioredoxin-like"/>
    <property type="match status" value="1"/>
</dbReference>
<accession>A0AAD6X457</accession>
<name>A0AAD6X457_9AGAR</name>
<dbReference type="Proteomes" id="UP001218188">
    <property type="component" value="Unassembled WGS sequence"/>
</dbReference>
<organism evidence="3 4">
    <name type="scientific">Mycena alexandri</name>
    <dbReference type="NCBI Taxonomy" id="1745969"/>
    <lineage>
        <taxon>Eukaryota</taxon>
        <taxon>Fungi</taxon>
        <taxon>Dikarya</taxon>
        <taxon>Basidiomycota</taxon>
        <taxon>Agaricomycotina</taxon>
        <taxon>Agaricomycetes</taxon>
        <taxon>Agaricomycetidae</taxon>
        <taxon>Agaricales</taxon>
        <taxon>Marasmiineae</taxon>
        <taxon>Mycenaceae</taxon>
        <taxon>Mycena</taxon>
    </lineage>
</organism>
<dbReference type="InterPro" id="IPR004045">
    <property type="entry name" value="Glutathione_S-Trfase_N"/>
</dbReference>
<evidence type="ECO:0000313" key="3">
    <source>
        <dbReference type="EMBL" id="KAJ7034910.1"/>
    </source>
</evidence>
<evidence type="ECO:0000259" key="1">
    <source>
        <dbReference type="Pfam" id="PF13417"/>
    </source>
</evidence>
<protein>
    <recommendedName>
        <fullName evidence="1">GST N-terminal domain-containing protein</fullName>
    </recommendedName>
</protein>
<dbReference type="EMBL" id="JARJCM010000385">
    <property type="protein sequence ID" value="KAJ7017729.1"/>
    <property type="molecule type" value="Genomic_DNA"/>
</dbReference>
<evidence type="ECO:0000313" key="4">
    <source>
        <dbReference type="Proteomes" id="UP001218188"/>
    </source>
</evidence>
<dbReference type="InterPro" id="IPR036249">
    <property type="entry name" value="Thioredoxin-like_sf"/>
</dbReference>
<reference evidence="3" key="1">
    <citation type="submission" date="2023-03" db="EMBL/GenBank/DDBJ databases">
        <title>Massive genome expansion in bonnet fungi (Mycena s.s.) driven by repeated elements and novel gene families across ecological guilds.</title>
        <authorList>
            <consortium name="Lawrence Berkeley National Laboratory"/>
            <person name="Harder C.B."/>
            <person name="Miyauchi S."/>
            <person name="Viragh M."/>
            <person name="Kuo A."/>
            <person name="Thoen E."/>
            <person name="Andreopoulos B."/>
            <person name="Lu D."/>
            <person name="Skrede I."/>
            <person name="Drula E."/>
            <person name="Henrissat B."/>
            <person name="Morin E."/>
            <person name="Kohler A."/>
            <person name="Barry K."/>
            <person name="LaButti K."/>
            <person name="Morin E."/>
            <person name="Salamov A."/>
            <person name="Lipzen A."/>
            <person name="Mereny Z."/>
            <person name="Hegedus B."/>
            <person name="Baldrian P."/>
            <person name="Stursova M."/>
            <person name="Weitz H."/>
            <person name="Taylor A."/>
            <person name="Grigoriev I.V."/>
            <person name="Nagy L.G."/>
            <person name="Martin F."/>
            <person name="Kauserud H."/>
        </authorList>
    </citation>
    <scope>NUCLEOTIDE SEQUENCE</scope>
    <source>
        <strain evidence="3">CBHHK200</strain>
    </source>
</reference>
<feature type="domain" description="GST N-terminal" evidence="1">
    <location>
        <begin position="39"/>
        <end position="77"/>
    </location>
</feature>
<dbReference type="EMBL" id="JARJCM010000054">
    <property type="protein sequence ID" value="KAJ7034910.1"/>
    <property type="molecule type" value="Genomic_DNA"/>
</dbReference>
<sequence>MENTIRPEFQKACIANPRGSSTARSPACAKKLGCLPVRWHRNGTPFYTLPIIQDPLMGKIVGGSFDIAQYLDAAYPDGPRLPPRPPRRSTEVHRTFTAHVDKIFTDGIVILCSHGLPFNPQA</sequence>
<gene>
    <name evidence="3" type="ORF">C8F04DRAFT_1259583</name>
    <name evidence="2" type="ORF">C8F04DRAFT_1278912</name>
</gene>
<proteinExistence type="predicted"/>
<comment type="caution">
    <text evidence="3">The sequence shown here is derived from an EMBL/GenBank/DDBJ whole genome shotgun (WGS) entry which is preliminary data.</text>
</comment>
<evidence type="ECO:0000313" key="2">
    <source>
        <dbReference type="EMBL" id="KAJ7017729.1"/>
    </source>
</evidence>
<dbReference type="Pfam" id="PF13417">
    <property type="entry name" value="GST_N_3"/>
    <property type="match status" value="1"/>
</dbReference>
<dbReference type="AlphaFoldDB" id="A0AAD6X457"/>